<dbReference type="SUPFAM" id="SSF51735">
    <property type="entry name" value="NAD(P)-binding Rossmann-fold domains"/>
    <property type="match status" value="1"/>
</dbReference>
<evidence type="ECO:0000256" key="3">
    <source>
        <dbReference type="ARBA" id="ARBA00016796"/>
    </source>
</evidence>
<keyword evidence="4" id="KW-0560">Oxidoreductase</keyword>
<evidence type="ECO:0000256" key="1">
    <source>
        <dbReference type="ARBA" id="ARBA00006601"/>
    </source>
</evidence>
<dbReference type="Pfam" id="PF00984">
    <property type="entry name" value="UDPG_MGDP_dh"/>
    <property type="match status" value="1"/>
</dbReference>
<dbReference type="Gene3D" id="3.40.50.720">
    <property type="entry name" value="NAD(P)-binding Rossmann-like Domain"/>
    <property type="match status" value="2"/>
</dbReference>
<evidence type="ECO:0000256" key="8">
    <source>
        <dbReference type="PIRNR" id="PIRNR000124"/>
    </source>
</evidence>
<organism evidence="10 11">
    <name type="scientific">Methanocalculus taiwanensis</name>
    <dbReference type="NCBI Taxonomy" id="106207"/>
    <lineage>
        <taxon>Archaea</taxon>
        <taxon>Methanobacteriati</taxon>
        <taxon>Methanobacteriota</taxon>
        <taxon>Stenosarchaea group</taxon>
        <taxon>Methanomicrobia</taxon>
        <taxon>Methanomicrobiales</taxon>
        <taxon>Methanocalculaceae</taxon>
        <taxon>Methanocalculus</taxon>
    </lineage>
</organism>
<dbReference type="PIRSF" id="PIRSF000124">
    <property type="entry name" value="UDPglc_GDPman_dh"/>
    <property type="match status" value="1"/>
</dbReference>
<dbReference type="InterPro" id="IPR008927">
    <property type="entry name" value="6-PGluconate_DH-like_C_sf"/>
</dbReference>
<evidence type="ECO:0000256" key="4">
    <source>
        <dbReference type="ARBA" id="ARBA00023002"/>
    </source>
</evidence>
<dbReference type="SUPFAM" id="SSF52413">
    <property type="entry name" value="UDP-glucose/GDP-mannose dehydrogenase C-terminal domain"/>
    <property type="match status" value="1"/>
</dbReference>
<sequence length="377" mass="41770">MALCLLSANNGRLQGQFNFYRRFVTLPIRRADVVIIAVPTPVTKAKDPDLFFIRSAGEIVGRHLKRGATVVLESTVYPGLTESVLVPILEEASEMICGNDFFIGYSPERINPGDDVHTLEKITKIVSGMNNEVTEYLASLYGLVTHVFVARDIRTAEAAKVIENVQRDLNIAMMNELAIIFHRLGMDTHAVLEAAGTKWNFHNYTPGLVGGHCIPVDPYYLVMKAEETGYHPQVILAGRAVNDSMPRYVAQMAIKALNAAGKVIKGSKVLIMGLTYKEDVADVRESPVEEMVSELKEYFCQVYGDDPLLSDEIIRKFGAEPYHGEKVDAVIIAVAHKAFRRYSSQDILGRMNSDPVIVDVRGMMNPDGFAGVSYSRL</sequence>
<accession>A0ABD4TL31</accession>
<dbReference type="InterPro" id="IPR014026">
    <property type="entry name" value="UDP-Glc/GDP-Man_DH_dimer"/>
</dbReference>
<proteinExistence type="inferred from homology"/>
<dbReference type="InterPro" id="IPR036220">
    <property type="entry name" value="UDP-Glc/GDP-Man_DH_C_sf"/>
</dbReference>
<gene>
    <name evidence="10" type="ORF">FTO68_11190</name>
</gene>
<dbReference type="SMART" id="SM00984">
    <property type="entry name" value="UDPG_MGDP_dh_C"/>
    <property type="match status" value="1"/>
</dbReference>
<dbReference type="EC" id="1.1.1.336" evidence="2"/>
<evidence type="ECO:0000313" key="11">
    <source>
        <dbReference type="Proteomes" id="UP001524383"/>
    </source>
</evidence>
<evidence type="ECO:0000256" key="2">
    <source>
        <dbReference type="ARBA" id="ARBA00012935"/>
    </source>
</evidence>
<feature type="domain" description="UDP-glucose/GDP-mannose dehydrogenase C-terminal" evidence="9">
    <location>
        <begin position="270"/>
        <end position="366"/>
    </location>
</feature>
<evidence type="ECO:0000313" key="10">
    <source>
        <dbReference type="EMBL" id="MCQ1539541.1"/>
    </source>
</evidence>
<keyword evidence="11" id="KW-1185">Reference proteome</keyword>
<evidence type="ECO:0000256" key="5">
    <source>
        <dbReference type="ARBA" id="ARBA00023027"/>
    </source>
</evidence>
<evidence type="ECO:0000256" key="6">
    <source>
        <dbReference type="ARBA" id="ARBA00030172"/>
    </source>
</evidence>
<reference evidence="10 11" key="1">
    <citation type="submission" date="2019-08" db="EMBL/GenBank/DDBJ databases">
        <authorList>
            <person name="Chen S.-C."/>
            <person name="Lai M.-C."/>
            <person name="You Y.-T."/>
        </authorList>
    </citation>
    <scope>NUCLEOTIDE SEQUENCE [LARGE SCALE GENOMIC DNA]</scope>
    <source>
        <strain evidence="10 11">P2F9704a</strain>
    </source>
</reference>
<comment type="caution">
    <text evidence="10">The sequence shown here is derived from an EMBL/GenBank/DDBJ whole genome shotgun (WGS) entry which is preliminary data.</text>
</comment>
<dbReference type="Proteomes" id="UP001524383">
    <property type="component" value="Unassembled WGS sequence"/>
</dbReference>
<dbReference type="Pfam" id="PF03721">
    <property type="entry name" value="UDPG_MGDP_dh_N"/>
    <property type="match status" value="1"/>
</dbReference>
<dbReference type="PIRSF" id="PIRSF500136">
    <property type="entry name" value="UDP_ManNAc_DH"/>
    <property type="match status" value="1"/>
</dbReference>
<name>A0ABD4TL31_9EURY</name>
<keyword evidence="5" id="KW-0520">NAD</keyword>
<dbReference type="InterPro" id="IPR001732">
    <property type="entry name" value="UDP-Glc/GDP-Man_DH_N"/>
</dbReference>
<dbReference type="AlphaFoldDB" id="A0ABD4TL31"/>
<evidence type="ECO:0000256" key="7">
    <source>
        <dbReference type="ARBA" id="ARBA00049130"/>
    </source>
</evidence>
<dbReference type="EMBL" id="VOTZ01000038">
    <property type="protein sequence ID" value="MCQ1539541.1"/>
    <property type="molecule type" value="Genomic_DNA"/>
</dbReference>
<dbReference type="InterPro" id="IPR036291">
    <property type="entry name" value="NAD(P)-bd_dom_sf"/>
</dbReference>
<dbReference type="SUPFAM" id="SSF48179">
    <property type="entry name" value="6-phosphogluconate dehydrogenase C-terminal domain-like"/>
    <property type="match status" value="1"/>
</dbReference>
<dbReference type="RefSeq" id="WP_255333512.1">
    <property type="nucleotide sequence ID" value="NZ_VOTZ01000038.1"/>
</dbReference>
<dbReference type="Pfam" id="PF03720">
    <property type="entry name" value="UDPG_MGDP_dh_C"/>
    <property type="match status" value="1"/>
</dbReference>
<dbReference type="GO" id="GO:0089714">
    <property type="term" value="F:UDP-N-acetyl-D-mannosamine dehydrogenase activity"/>
    <property type="evidence" value="ECO:0007669"/>
    <property type="project" value="UniProtKB-EC"/>
</dbReference>
<dbReference type="PANTHER" id="PTHR43491">
    <property type="entry name" value="UDP-N-ACETYL-D-MANNOSAMINE DEHYDROGENASE"/>
    <property type="match status" value="1"/>
</dbReference>
<dbReference type="NCBIfam" id="TIGR03026">
    <property type="entry name" value="NDP-sugDHase"/>
    <property type="match status" value="1"/>
</dbReference>
<dbReference type="InterPro" id="IPR014027">
    <property type="entry name" value="UDP-Glc/GDP-Man_DH_C"/>
</dbReference>
<dbReference type="InterPro" id="IPR017476">
    <property type="entry name" value="UDP-Glc/GDP-Man"/>
</dbReference>
<protein>
    <recommendedName>
        <fullName evidence="3">UDP-N-acetyl-D-mannosamine dehydrogenase</fullName>
        <ecNumber evidence="2">1.1.1.336</ecNumber>
    </recommendedName>
    <alternativeName>
        <fullName evidence="6">UDP-ManNAc 6-dehydrogenase</fullName>
    </alternativeName>
</protein>
<evidence type="ECO:0000259" key="9">
    <source>
        <dbReference type="SMART" id="SM00984"/>
    </source>
</evidence>
<dbReference type="PANTHER" id="PTHR43491:SF2">
    <property type="entry name" value="UDP-N-ACETYL-D-MANNOSAMINE DEHYDROGENASE"/>
    <property type="match status" value="1"/>
</dbReference>
<dbReference type="InterPro" id="IPR028359">
    <property type="entry name" value="UDP_ManNAc/GlcNAc_DH"/>
</dbReference>
<comment type="similarity">
    <text evidence="1 8">Belongs to the UDP-glucose/GDP-mannose dehydrogenase family.</text>
</comment>
<comment type="catalytic activity">
    <reaction evidence="7">
        <text>UDP-N-acetyl-alpha-D-mannosamine + 2 NAD(+) + H2O = UDP-N-acetyl-alpha-D-mannosaminouronate + 2 NADH + 3 H(+)</text>
        <dbReference type="Rhea" id="RHEA:25780"/>
        <dbReference type="ChEBI" id="CHEBI:15377"/>
        <dbReference type="ChEBI" id="CHEBI:15378"/>
        <dbReference type="ChEBI" id="CHEBI:57540"/>
        <dbReference type="ChEBI" id="CHEBI:57945"/>
        <dbReference type="ChEBI" id="CHEBI:68623"/>
        <dbReference type="ChEBI" id="CHEBI:70731"/>
        <dbReference type="EC" id="1.1.1.336"/>
    </reaction>
</comment>